<dbReference type="GO" id="GO:0004842">
    <property type="term" value="F:ubiquitin-protein transferase activity"/>
    <property type="evidence" value="ECO:0007669"/>
    <property type="project" value="InterPro"/>
</dbReference>
<evidence type="ECO:0000256" key="3">
    <source>
        <dbReference type="ARBA" id="ARBA00022833"/>
    </source>
</evidence>
<feature type="transmembrane region" description="Helical" evidence="5">
    <location>
        <begin position="467"/>
        <end position="485"/>
    </location>
</feature>
<keyword evidence="5" id="KW-0812">Transmembrane</keyword>
<evidence type="ECO:0000256" key="5">
    <source>
        <dbReference type="SAM" id="Phobius"/>
    </source>
</evidence>
<dbReference type="Proteomes" id="UP001059041">
    <property type="component" value="Linkage Group LG4"/>
</dbReference>
<organism evidence="9 10">
    <name type="scientific">Triplophysa rosa</name>
    <name type="common">Cave loach</name>
    <dbReference type="NCBI Taxonomy" id="992332"/>
    <lineage>
        <taxon>Eukaryota</taxon>
        <taxon>Metazoa</taxon>
        <taxon>Chordata</taxon>
        <taxon>Craniata</taxon>
        <taxon>Vertebrata</taxon>
        <taxon>Euteleostomi</taxon>
        <taxon>Actinopterygii</taxon>
        <taxon>Neopterygii</taxon>
        <taxon>Teleostei</taxon>
        <taxon>Ostariophysi</taxon>
        <taxon>Cypriniformes</taxon>
        <taxon>Nemacheilidae</taxon>
        <taxon>Triplophysa</taxon>
    </lineage>
</organism>
<dbReference type="InterPro" id="IPR001870">
    <property type="entry name" value="B30.2/SPRY"/>
</dbReference>
<keyword evidence="1" id="KW-0479">Metal-binding</keyword>
<dbReference type="SUPFAM" id="SSF49899">
    <property type="entry name" value="Concanavalin A-like lectins/glucanases"/>
    <property type="match status" value="1"/>
</dbReference>
<dbReference type="InterPro" id="IPR000315">
    <property type="entry name" value="Znf_B-box"/>
</dbReference>
<gene>
    <name evidence="9" type="ORF">IRJ41_011139</name>
</gene>
<dbReference type="CDD" id="cd19769">
    <property type="entry name" value="Bbox2_TRIM16-like"/>
    <property type="match status" value="1"/>
</dbReference>
<dbReference type="PROSITE" id="PS50119">
    <property type="entry name" value="ZF_BBOX"/>
    <property type="match status" value="1"/>
</dbReference>
<dbReference type="PROSITE" id="PS50188">
    <property type="entry name" value="B302_SPRY"/>
    <property type="match status" value="1"/>
</dbReference>
<proteinExistence type="predicted"/>
<sequence>MSLLEDDLSCPVCTDVFREPVLLSCGHSFCRQCINDHWTASGSRSCPVCRQLSPQEPLSNLGLRNACETYLKERRSEKQRDDEPKCHIHGEKLQLFCKIDEMPICSQCKKGAHRYHKTQTLQQSVRQRKEKLKAALCSAEKTMSSLKNGTTQDAEVSRYIQFQTLQTEKMLKEEFKKLHQFLKKEEEGRIAVLNREEKDKRGRINSIIQGRIRSLSDMIREVEEEIKEDDIDFLQNYTSMMSRIECALLEPMLCSESLIDVPKHLGNLKYKVWKNMKDVCPYYPLALNPNTAPPCFSVSDDLTSVTSCVHQRDNTNPLYRNCMVLGNVGYGDGVHTFTVEVGNSRHWTVGVCLEPLSLVYGLKRDGDLYHLLTSQIMFKMKANPKAVRVKVEDYYDLWFRRWRKVTFFDAKTDCRFAEMSRVPLGRRLLPFVIPGERAGPLRVVPADVTLTHEQTEQKLSFIQRYRVCFLFGFGFVMVCFLYYYGDFDTGNTMSDRANESVSYL</sequence>
<keyword evidence="2 4" id="KW-0863">Zinc-finger</keyword>
<dbReference type="InterPro" id="IPR013320">
    <property type="entry name" value="ConA-like_dom_sf"/>
</dbReference>
<dbReference type="SUPFAM" id="SSF57845">
    <property type="entry name" value="B-box zinc-binding domain"/>
    <property type="match status" value="1"/>
</dbReference>
<dbReference type="SUPFAM" id="SSF57850">
    <property type="entry name" value="RING/U-box"/>
    <property type="match status" value="1"/>
</dbReference>
<dbReference type="AlphaFoldDB" id="A0A9W7WZR2"/>
<reference evidence="9" key="1">
    <citation type="submission" date="2021-02" db="EMBL/GenBank/DDBJ databases">
        <title>Comparative genomics reveals that relaxation of natural selection precedes convergent phenotypic evolution of cavefish.</title>
        <authorList>
            <person name="Peng Z."/>
        </authorList>
    </citation>
    <scope>NUCLEOTIDE SEQUENCE</scope>
    <source>
        <tissue evidence="9">Muscle</tissue>
    </source>
</reference>
<keyword evidence="10" id="KW-1185">Reference proteome</keyword>
<evidence type="ECO:0000256" key="1">
    <source>
        <dbReference type="ARBA" id="ARBA00022723"/>
    </source>
</evidence>
<name>A0A9W7WZR2_TRIRA</name>
<keyword evidence="5" id="KW-1133">Transmembrane helix</keyword>
<evidence type="ECO:0000259" key="7">
    <source>
        <dbReference type="PROSITE" id="PS50119"/>
    </source>
</evidence>
<dbReference type="SMART" id="SM00504">
    <property type="entry name" value="Ubox"/>
    <property type="match status" value="1"/>
</dbReference>
<keyword evidence="3" id="KW-0862">Zinc</keyword>
<keyword evidence="5" id="KW-0472">Membrane</keyword>
<protein>
    <recommendedName>
        <fullName evidence="11">Zinc-binding protein A33</fullName>
    </recommendedName>
</protein>
<feature type="domain" description="B box-type" evidence="7">
    <location>
        <begin position="81"/>
        <end position="121"/>
    </location>
</feature>
<dbReference type="Gene3D" id="2.60.120.920">
    <property type="match status" value="1"/>
</dbReference>
<evidence type="ECO:0000313" key="10">
    <source>
        <dbReference type="Proteomes" id="UP001059041"/>
    </source>
</evidence>
<evidence type="ECO:0000259" key="8">
    <source>
        <dbReference type="PROSITE" id="PS50188"/>
    </source>
</evidence>
<dbReference type="Pfam" id="PF13445">
    <property type="entry name" value="zf-RING_UBOX"/>
    <property type="match status" value="1"/>
</dbReference>
<dbReference type="PANTHER" id="PTHR24103">
    <property type="entry name" value="E3 UBIQUITIN-PROTEIN LIGASE TRIM"/>
    <property type="match status" value="1"/>
</dbReference>
<dbReference type="SMART" id="SM00336">
    <property type="entry name" value="BBOX"/>
    <property type="match status" value="1"/>
</dbReference>
<dbReference type="PROSITE" id="PS50089">
    <property type="entry name" value="ZF_RING_2"/>
    <property type="match status" value="1"/>
</dbReference>
<dbReference type="EMBL" id="JAFHDT010000004">
    <property type="protein sequence ID" value="KAI7811164.1"/>
    <property type="molecule type" value="Genomic_DNA"/>
</dbReference>
<dbReference type="InterPro" id="IPR017907">
    <property type="entry name" value="Znf_RING_CS"/>
</dbReference>
<evidence type="ECO:0000256" key="4">
    <source>
        <dbReference type="PROSITE-ProRule" id="PRU00024"/>
    </source>
</evidence>
<dbReference type="InterPro" id="IPR013083">
    <property type="entry name" value="Znf_RING/FYVE/PHD"/>
</dbReference>
<evidence type="ECO:0000256" key="2">
    <source>
        <dbReference type="ARBA" id="ARBA00022771"/>
    </source>
</evidence>
<evidence type="ECO:0000259" key="6">
    <source>
        <dbReference type="PROSITE" id="PS50089"/>
    </source>
</evidence>
<dbReference type="Gene3D" id="3.30.40.10">
    <property type="entry name" value="Zinc/RING finger domain, C3HC4 (zinc finger)"/>
    <property type="match status" value="1"/>
</dbReference>
<evidence type="ECO:0008006" key="11">
    <source>
        <dbReference type="Google" id="ProtNLM"/>
    </source>
</evidence>
<dbReference type="PROSITE" id="PS00518">
    <property type="entry name" value="ZF_RING_1"/>
    <property type="match status" value="1"/>
</dbReference>
<dbReference type="InterPro" id="IPR027370">
    <property type="entry name" value="Znf-RING_euk"/>
</dbReference>
<dbReference type="GO" id="GO:0016567">
    <property type="term" value="P:protein ubiquitination"/>
    <property type="evidence" value="ECO:0007669"/>
    <property type="project" value="InterPro"/>
</dbReference>
<dbReference type="InterPro" id="IPR001841">
    <property type="entry name" value="Znf_RING"/>
</dbReference>
<dbReference type="InterPro" id="IPR050143">
    <property type="entry name" value="TRIM/RBCC"/>
</dbReference>
<evidence type="ECO:0000313" key="9">
    <source>
        <dbReference type="EMBL" id="KAI7811164.1"/>
    </source>
</evidence>
<dbReference type="OrthoDB" id="654191at2759"/>
<dbReference type="InterPro" id="IPR003613">
    <property type="entry name" value="Ubox_domain"/>
</dbReference>
<dbReference type="Gene3D" id="3.30.160.60">
    <property type="entry name" value="Classic Zinc Finger"/>
    <property type="match status" value="1"/>
</dbReference>
<feature type="domain" description="RING-type" evidence="6">
    <location>
        <begin position="10"/>
        <end position="50"/>
    </location>
</feature>
<dbReference type="SMART" id="SM00184">
    <property type="entry name" value="RING"/>
    <property type="match status" value="1"/>
</dbReference>
<comment type="caution">
    <text evidence="9">The sequence shown here is derived from an EMBL/GenBank/DDBJ whole genome shotgun (WGS) entry which is preliminary data.</text>
</comment>
<feature type="domain" description="B30.2/SPRY" evidence="8">
    <location>
        <begin position="265"/>
        <end position="450"/>
    </location>
</feature>
<dbReference type="Pfam" id="PF00643">
    <property type="entry name" value="zf-B_box"/>
    <property type="match status" value="1"/>
</dbReference>
<accession>A0A9W7WZR2</accession>
<dbReference type="InterPro" id="IPR043136">
    <property type="entry name" value="B30.2/SPRY_sf"/>
</dbReference>
<dbReference type="GO" id="GO:0008270">
    <property type="term" value="F:zinc ion binding"/>
    <property type="evidence" value="ECO:0007669"/>
    <property type="project" value="UniProtKB-KW"/>
</dbReference>